<reference evidence="2 3" key="1">
    <citation type="submission" date="2020-12" db="EMBL/GenBank/DDBJ databases">
        <title>HMF7856_wgs.fasta genome submission.</title>
        <authorList>
            <person name="Kang H."/>
            <person name="Kim H."/>
            <person name="Joh K."/>
        </authorList>
    </citation>
    <scope>NUCLEOTIDE SEQUENCE [LARGE SCALE GENOMIC DNA]</scope>
    <source>
        <strain evidence="2 3">HMF7856</strain>
    </source>
</reference>
<name>A0A6I4I101_9SPHI</name>
<organism evidence="2 3">
    <name type="scientific">Mucilaginibacter ginkgonis</name>
    <dbReference type="NCBI Taxonomy" id="2682091"/>
    <lineage>
        <taxon>Bacteria</taxon>
        <taxon>Pseudomonadati</taxon>
        <taxon>Bacteroidota</taxon>
        <taxon>Sphingobacteriia</taxon>
        <taxon>Sphingobacteriales</taxon>
        <taxon>Sphingobacteriaceae</taxon>
        <taxon>Mucilaginibacter</taxon>
    </lineage>
</organism>
<dbReference type="PANTHER" id="PTHR30189:SF1">
    <property type="entry name" value="LPS-ASSEMBLY PROTEIN LPTD"/>
    <property type="match status" value="1"/>
</dbReference>
<feature type="domain" description="LPS-assembly protein LptD central" evidence="1">
    <location>
        <begin position="231"/>
        <end position="712"/>
    </location>
</feature>
<dbReference type="Pfam" id="PF19838">
    <property type="entry name" value="LptD_2"/>
    <property type="match status" value="1"/>
</dbReference>
<protein>
    <submittedName>
        <fullName evidence="2">LPS-assembly protein LptD</fullName>
    </submittedName>
</protein>
<dbReference type="InterPro" id="IPR050218">
    <property type="entry name" value="LptD"/>
</dbReference>
<dbReference type="InterPro" id="IPR045659">
    <property type="entry name" value="LptD_2"/>
</dbReference>
<accession>A0A6I4I101</accession>
<dbReference type="PANTHER" id="PTHR30189">
    <property type="entry name" value="LPS-ASSEMBLY PROTEIN"/>
    <property type="match status" value="1"/>
</dbReference>
<dbReference type="GO" id="GO:0009279">
    <property type="term" value="C:cell outer membrane"/>
    <property type="evidence" value="ECO:0007669"/>
    <property type="project" value="TreeGrafter"/>
</dbReference>
<gene>
    <name evidence="2" type="ORF">GO620_006915</name>
</gene>
<keyword evidence="3" id="KW-1185">Reference proteome</keyword>
<evidence type="ECO:0000313" key="2">
    <source>
        <dbReference type="EMBL" id="QQL51173.1"/>
    </source>
</evidence>
<dbReference type="AlphaFoldDB" id="A0A6I4I101"/>
<dbReference type="Proteomes" id="UP000429232">
    <property type="component" value="Chromosome"/>
</dbReference>
<sequence length="910" mass="102677">MKFARFLSILLCLVLAKASFAVNHNAFQTKILADQSPNRDTLPKYLTPENKILPNAKPTKITKKNATVAKDTTRKASNGLEDIVTATSEDSSYTDNATKIQYLYGRARVKYQDFELDADFIRLDQTKKLIFASGLIDPKTHRYVGRPITKQKNEKPAAADSLYYNYETKKGKVWNPASAQDANFLSGGEAKRLNEDEVAYHNVIYSTCDLPYPDTHFGIVITKGIATQKQIISGPAYLEIEGVPLPLAIPFGFFPKPNTRASGVILPSFGEDARLGFYLRNFGYYLGFNDNIDLLTNATVYSHGGFELSEQSRYLKRYRYTGDVTLSFSSLNYGNPGDPRTNSFNIRWSHTQDPAAHPGSTFNASVNAGTSSYYANSRANTGYSLQQITQNNLRSSISYAKTWAGTPFNFTTSLSHAQDLTRKTIDLELPSFNFNMTSISPFDSKERVGEQKWYQKVSVSYTAQGTNRLSQIPESQLFQSGVLSRRLQTGLRQTLPANLNLTFLRFFQFGINATYNEYWNLQSINKFYDRNNLNSGNSIPTIDTIAGFKRAGEYNLGTSLSTKVYGTYNFKGSGKLRAIRHVLTPTLSFNYNPDYSRAWYNQTVVSQATVPYPYTFQRYSIFSNSAYAPGSAQRQAGVGITLDNTIEAKVRPKATDTSQVDKKIQILQGFTISSFYNFVADSFKLSPINFNGHTAVFNQRLNINFGGTLYPYKVLLRDSISNNQIGRYPIVKDQYAIPKLTNFFASANISFNSRAKTVANRGQGVNNAPLQGLTPEQAERLSLINQDQSAFVDFNVPWNVNVSYTFNYSLLNYLGTSVTNTMQLRGDVSITPKWKITYYSDVDIRKQTLSTAQFGIYRDLHCWDLSIQWIPFGYLKMYTATLRVKASILQDLKLSKRNDYTNNQFYNPYY</sequence>
<proteinExistence type="predicted"/>
<evidence type="ECO:0000313" key="3">
    <source>
        <dbReference type="Proteomes" id="UP000429232"/>
    </source>
</evidence>
<dbReference type="GO" id="GO:1990351">
    <property type="term" value="C:transporter complex"/>
    <property type="evidence" value="ECO:0007669"/>
    <property type="project" value="TreeGrafter"/>
</dbReference>
<evidence type="ECO:0000259" key="1">
    <source>
        <dbReference type="Pfam" id="PF19838"/>
    </source>
</evidence>
<dbReference type="KEGG" id="mgik:GO620_006915"/>
<dbReference type="RefSeq" id="WP_157523746.1">
    <property type="nucleotide sequence ID" value="NZ_CP066775.1"/>
</dbReference>
<dbReference type="EMBL" id="CP066775">
    <property type="protein sequence ID" value="QQL51173.1"/>
    <property type="molecule type" value="Genomic_DNA"/>
</dbReference>